<dbReference type="SUPFAM" id="SSF100920">
    <property type="entry name" value="Heat shock protein 70kD (HSP70), peptide-binding domain"/>
    <property type="match status" value="1"/>
</dbReference>
<evidence type="ECO:0000256" key="3">
    <source>
        <dbReference type="ARBA" id="ARBA00004245"/>
    </source>
</evidence>
<dbReference type="Pfam" id="PF21772">
    <property type="entry name" value="CATIP_N"/>
    <property type="match status" value="1"/>
</dbReference>
<keyword evidence="10" id="KW-0472">Membrane</keyword>
<evidence type="ECO:0000256" key="15">
    <source>
        <dbReference type="ARBA" id="ARBA00039249"/>
    </source>
</evidence>
<keyword evidence="11" id="KW-0206">Cytoskeleton</keyword>
<keyword evidence="7" id="KW-0547">Nucleotide-binding</keyword>
<gene>
    <name evidence="18" type="ORF">H920_18469</name>
</gene>
<evidence type="ECO:0000256" key="7">
    <source>
        <dbReference type="ARBA" id="ARBA00022741"/>
    </source>
</evidence>
<keyword evidence="6" id="KW-0963">Cytoplasm</keyword>
<evidence type="ECO:0000313" key="19">
    <source>
        <dbReference type="Proteomes" id="UP000028990"/>
    </source>
</evidence>
<dbReference type="Gene3D" id="1.20.1270.10">
    <property type="match status" value="1"/>
</dbReference>
<proteinExistence type="inferred from homology"/>
<dbReference type="InterPro" id="IPR029048">
    <property type="entry name" value="HSP70_C_sf"/>
</dbReference>
<dbReference type="SUPFAM" id="SSF100934">
    <property type="entry name" value="Heat shock protein 70kD (HSP70), C-terminal subdomain"/>
    <property type="match status" value="1"/>
</dbReference>
<dbReference type="InterPro" id="IPR013126">
    <property type="entry name" value="Hsp_70_fam"/>
</dbReference>
<keyword evidence="8" id="KW-0970">Cilium biogenesis/degradation</keyword>
<evidence type="ECO:0000256" key="2">
    <source>
        <dbReference type="ARBA" id="ARBA00004236"/>
    </source>
</evidence>
<dbReference type="GO" id="GO:0044782">
    <property type="term" value="P:cilium organization"/>
    <property type="evidence" value="ECO:0007669"/>
    <property type="project" value="TreeGrafter"/>
</dbReference>
<evidence type="ECO:0000256" key="4">
    <source>
        <dbReference type="ARBA" id="ARBA00007381"/>
    </source>
</evidence>
<dbReference type="PANTHER" id="PTHR15505">
    <property type="entry name" value="RIIA DOMAIN-CONTAINING PROTEIN 1"/>
    <property type="match status" value="1"/>
</dbReference>
<dbReference type="GO" id="GO:0005524">
    <property type="term" value="F:ATP binding"/>
    <property type="evidence" value="ECO:0007669"/>
    <property type="project" value="UniProtKB-KW"/>
</dbReference>
<evidence type="ECO:0000256" key="16">
    <source>
        <dbReference type="SAM" id="MobiDB-lite"/>
    </source>
</evidence>
<dbReference type="eggNOG" id="ENOG502QPJE">
    <property type="taxonomic scope" value="Eukaryota"/>
</dbReference>
<evidence type="ECO:0000256" key="13">
    <source>
        <dbReference type="ARBA" id="ARBA00037538"/>
    </source>
</evidence>
<dbReference type="InterPro" id="IPR029047">
    <property type="entry name" value="HSP70_peptide-bd_sf"/>
</dbReference>
<evidence type="ECO:0000313" key="18">
    <source>
        <dbReference type="EMBL" id="KFO20183.1"/>
    </source>
</evidence>
<dbReference type="InterPro" id="IPR047501">
    <property type="entry name" value="DD_CATIP"/>
</dbReference>
<dbReference type="CDD" id="cd22973">
    <property type="entry name" value="DD_CATIP"/>
    <property type="match status" value="1"/>
</dbReference>
<comment type="similarity">
    <text evidence="4">Belongs to the heat shock protein 70 family.</text>
</comment>
<sequence length="511" mass="57772">MLQKVKMKWIPPTVFDAKYVLGRRFDDAVARADMKNWPFVVIEVTFDIDANGLGPLSMEVIEHMVQEAEKYKAEDEKQRAKVPSKNSLGPYALIMKTTVEKEKLGGKINNEDKHRIPDKCNEIISQLNKSQTAEREESEHQQKGLEKVCNPITTKLYHRAGLEELQMLFFSETLVMVSDTGDPRGELTIEVQSGKYKDQQGLISHCLVVHAGSHGILDKTICGNSVLGYLSWKLEPLEQHSHEFIKFPILPMERKTSLLKKDDQLAMTRSVREGEEVKTSETSFPWDSNEGFISEAANLVLLRVMAWRQTVPSNARFLALDTEGKLCCSTYRALGFQAIQVGHQQAQVFIVEQTVHSEEGIPMSCQFYLLSDGHLAKRVQVGSPGCCVVTKMPILREEDEIEPPPVFHKKPLVWEEDMELYSKFLDRKEQLRLRHASYLGQHPDAQALVSDFLLFLLVRQPQDAVTFAAEFFGCFSANFSPSPSLHSSHPLSPFRPLDPEDLEDRADSGAG</sequence>
<keyword evidence="9" id="KW-0067">ATP-binding</keyword>
<dbReference type="GO" id="GO:0005634">
    <property type="term" value="C:nucleus"/>
    <property type="evidence" value="ECO:0007669"/>
    <property type="project" value="UniProtKB-SubCell"/>
</dbReference>
<dbReference type="EMBL" id="KN124851">
    <property type="protein sequence ID" value="KFO20183.1"/>
    <property type="molecule type" value="Genomic_DNA"/>
</dbReference>
<comment type="similarity">
    <text evidence="14">Belongs to the CATIP family.</text>
</comment>
<evidence type="ECO:0000256" key="9">
    <source>
        <dbReference type="ARBA" id="ARBA00022840"/>
    </source>
</evidence>
<evidence type="ECO:0000256" key="11">
    <source>
        <dbReference type="ARBA" id="ARBA00023212"/>
    </source>
</evidence>
<evidence type="ECO:0000256" key="8">
    <source>
        <dbReference type="ARBA" id="ARBA00022794"/>
    </source>
</evidence>
<accession>A0A091CR19</accession>
<dbReference type="InterPro" id="IPR048777">
    <property type="entry name" value="CATIP_N"/>
</dbReference>
<protein>
    <recommendedName>
        <fullName evidence="15">Ciliogenesis-associated TTC17-interacting protein</fullName>
    </recommendedName>
</protein>
<keyword evidence="12" id="KW-0539">Nucleus</keyword>
<name>A0A091CR19_FUKDA</name>
<dbReference type="GO" id="GO:0005856">
    <property type="term" value="C:cytoskeleton"/>
    <property type="evidence" value="ECO:0007669"/>
    <property type="project" value="UniProtKB-SubCell"/>
</dbReference>
<keyword evidence="5" id="KW-1003">Cell membrane</keyword>
<dbReference type="GO" id="GO:0140662">
    <property type="term" value="F:ATP-dependent protein folding chaperone"/>
    <property type="evidence" value="ECO:0007669"/>
    <property type="project" value="InterPro"/>
</dbReference>
<feature type="domain" description="Ciliogenesis-associated TTC17-interacting protein N-terminal" evidence="17">
    <location>
        <begin position="162"/>
        <end position="384"/>
    </location>
</feature>
<organism evidence="18 19">
    <name type="scientific">Fukomys damarensis</name>
    <name type="common">Damaraland mole rat</name>
    <name type="synonym">Cryptomys damarensis</name>
    <dbReference type="NCBI Taxonomy" id="885580"/>
    <lineage>
        <taxon>Eukaryota</taxon>
        <taxon>Metazoa</taxon>
        <taxon>Chordata</taxon>
        <taxon>Craniata</taxon>
        <taxon>Vertebrata</taxon>
        <taxon>Euteleostomi</taxon>
        <taxon>Mammalia</taxon>
        <taxon>Eutheria</taxon>
        <taxon>Euarchontoglires</taxon>
        <taxon>Glires</taxon>
        <taxon>Rodentia</taxon>
        <taxon>Hystricomorpha</taxon>
        <taxon>Bathyergidae</taxon>
        <taxon>Fukomys</taxon>
    </lineage>
</organism>
<comment type="subcellular location">
    <subcellularLocation>
        <location evidence="2">Cell membrane</location>
    </subcellularLocation>
    <subcellularLocation>
        <location evidence="3">Cytoplasm</location>
        <location evidence="3">Cytoskeleton</location>
    </subcellularLocation>
    <subcellularLocation>
        <location evidence="1">Nucleus</location>
    </subcellularLocation>
</comment>
<comment type="function">
    <text evidence="13">Plays a role in primary ciliogenesis by modulating actin polymerization.</text>
</comment>
<dbReference type="PANTHER" id="PTHR15505:SF3">
    <property type="entry name" value="CILIOGENESIS-ASSOCIATED TTC17-INTERACTING PROTEIN"/>
    <property type="match status" value="1"/>
</dbReference>
<dbReference type="Gene3D" id="3.30.30.30">
    <property type="match status" value="1"/>
</dbReference>
<dbReference type="STRING" id="885580.ENSFDAP00000020636"/>
<dbReference type="Proteomes" id="UP000028990">
    <property type="component" value="Unassembled WGS sequence"/>
</dbReference>
<evidence type="ECO:0000256" key="6">
    <source>
        <dbReference type="ARBA" id="ARBA00022490"/>
    </source>
</evidence>
<dbReference type="AlphaFoldDB" id="A0A091CR19"/>
<evidence type="ECO:0000256" key="1">
    <source>
        <dbReference type="ARBA" id="ARBA00004123"/>
    </source>
</evidence>
<feature type="region of interest" description="Disordered" evidence="16">
    <location>
        <begin position="489"/>
        <end position="511"/>
    </location>
</feature>
<evidence type="ECO:0000256" key="12">
    <source>
        <dbReference type="ARBA" id="ARBA00023242"/>
    </source>
</evidence>
<dbReference type="Pfam" id="PF00012">
    <property type="entry name" value="HSP70"/>
    <property type="match status" value="1"/>
</dbReference>
<evidence type="ECO:0000256" key="10">
    <source>
        <dbReference type="ARBA" id="ARBA00023136"/>
    </source>
</evidence>
<keyword evidence="19" id="KW-1185">Reference proteome</keyword>
<evidence type="ECO:0000256" key="5">
    <source>
        <dbReference type="ARBA" id="ARBA00022475"/>
    </source>
</evidence>
<dbReference type="FunFam" id="3.30.30.30:FF:000005">
    <property type="entry name" value="Heat shock protein ssb1"/>
    <property type="match status" value="1"/>
</dbReference>
<dbReference type="GO" id="GO:0030041">
    <property type="term" value="P:actin filament polymerization"/>
    <property type="evidence" value="ECO:0007669"/>
    <property type="project" value="TreeGrafter"/>
</dbReference>
<reference evidence="18 19" key="1">
    <citation type="submission" date="2013-11" db="EMBL/GenBank/DDBJ databases">
        <title>The Damaraland mole rat (Fukomys damarensis) genome and evolution of African mole rats.</title>
        <authorList>
            <person name="Gladyshev V.N."/>
            <person name="Fang X."/>
        </authorList>
    </citation>
    <scope>NUCLEOTIDE SEQUENCE [LARGE SCALE GENOMIC DNA]</scope>
    <source>
        <tissue evidence="18">Liver</tissue>
    </source>
</reference>
<dbReference type="GO" id="GO:0005886">
    <property type="term" value="C:plasma membrane"/>
    <property type="evidence" value="ECO:0007669"/>
    <property type="project" value="UniProtKB-SubCell"/>
</dbReference>
<evidence type="ECO:0000256" key="14">
    <source>
        <dbReference type="ARBA" id="ARBA00037938"/>
    </source>
</evidence>
<evidence type="ECO:0000259" key="17">
    <source>
        <dbReference type="Pfam" id="PF21772"/>
    </source>
</evidence>